<gene>
    <name evidence="1" type="ORF">L1987_32949</name>
</gene>
<protein>
    <submittedName>
        <fullName evidence="1">Uncharacterized protein</fullName>
    </submittedName>
</protein>
<proteinExistence type="predicted"/>
<keyword evidence="2" id="KW-1185">Reference proteome</keyword>
<reference evidence="1 2" key="2">
    <citation type="journal article" date="2022" name="Mol. Ecol. Resour.">
        <title>The genomes of chicory, endive, great burdock and yacon provide insights into Asteraceae paleo-polyploidization history and plant inulin production.</title>
        <authorList>
            <person name="Fan W."/>
            <person name="Wang S."/>
            <person name="Wang H."/>
            <person name="Wang A."/>
            <person name="Jiang F."/>
            <person name="Liu H."/>
            <person name="Zhao H."/>
            <person name="Xu D."/>
            <person name="Zhang Y."/>
        </authorList>
    </citation>
    <scope>NUCLEOTIDE SEQUENCE [LARGE SCALE GENOMIC DNA]</scope>
    <source>
        <strain evidence="2">cv. Yunnan</strain>
        <tissue evidence="1">Leaves</tissue>
    </source>
</reference>
<reference evidence="2" key="1">
    <citation type="journal article" date="2022" name="Mol. Ecol. Resour.">
        <title>The genomes of chicory, endive, great burdock and yacon provide insights into Asteraceae palaeo-polyploidization history and plant inulin production.</title>
        <authorList>
            <person name="Fan W."/>
            <person name="Wang S."/>
            <person name="Wang H."/>
            <person name="Wang A."/>
            <person name="Jiang F."/>
            <person name="Liu H."/>
            <person name="Zhao H."/>
            <person name="Xu D."/>
            <person name="Zhang Y."/>
        </authorList>
    </citation>
    <scope>NUCLEOTIDE SEQUENCE [LARGE SCALE GENOMIC DNA]</scope>
    <source>
        <strain evidence="2">cv. Yunnan</strain>
    </source>
</reference>
<evidence type="ECO:0000313" key="2">
    <source>
        <dbReference type="Proteomes" id="UP001056120"/>
    </source>
</evidence>
<dbReference type="Proteomes" id="UP001056120">
    <property type="component" value="Linkage Group LG11"/>
</dbReference>
<dbReference type="EMBL" id="CM042028">
    <property type="protein sequence ID" value="KAI3797686.1"/>
    <property type="molecule type" value="Genomic_DNA"/>
</dbReference>
<sequence length="128" mass="14446">MSTRTVTSSGCVECPYEGKPNEGAVMRICDVVLTTVMSVGLRDPPPKFGYPASTPGSPIECHDRLLRETVHVKKELILTREELAETQKDLSKPNRKLTKKDKERKSFAREIWNQGKGLMKEAKDMIKK</sequence>
<organism evidence="1 2">
    <name type="scientific">Smallanthus sonchifolius</name>
    <dbReference type="NCBI Taxonomy" id="185202"/>
    <lineage>
        <taxon>Eukaryota</taxon>
        <taxon>Viridiplantae</taxon>
        <taxon>Streptophyta</taxon>
        <taxon>Embryophyta</taxon>
        <taxon>Tracheophyta</taxon>
        <taxon>Spermatophyta</taxon>
        <taxon>Magnoliopsida</taxon>
        <taxon>eudicotyledons</taxon>
        <taxon>Gunneridae</taxon>
        <taxon>Pentapetalae</taxon>
        <taxon>asterids</taxon>
        <taxon>campanulids</taxon>
        <taxon>Asterales</taxon>
        <taxon>Asteraceae</taxon>
        <taxon>Asteroideae</taxon>
        <taxon>Heliantheae alliance</taxon>
        <taxon>Millerieae</taxon>
        <taxon>Smallanthus</taxon>
    </lineage>
</organism>
<accession>A0ACB9HQW4</accession>
<evidence type="ECO:0000313" key="1">
    <source>
        <dbReference type="EMBL" id="KAI3797686.1"/>
    </source>
</evidence>
<comment type="caution">
    <text evidence="1">The sequence shown here is derived from an EMBL/GenBank/DDBJ whole genome shotgun (WGS) entry which is preliminary data.</text>
</comment>
<name>A0ACB9HQW4_9ASTR</name>